<dbReference type="Proteomes" id="UP000388235">
    <property type="component" value="Chromosome"/>
</dbReference>
<sequence>MAANRRFVQEKSVSVPTLDCDLGNSRVKWRFGRHSGAGQFDDKDCFRQIGVARVRIASVLSADRTHLWARRCEQAWPGVAIDYPKVLPLANGLVPAYRQPERLGIDRWLGIAAAFRPGEACCVISAGTALTIDFVTRTGEHLGGYIAPGIELGRKALGESTDRVRSTAKSLFEAQLGPGRDTQTCVEHALRLGHVGLIKEALYRYESRHGPVGIVHLTGGNAPWLSGLLERPTQLHENLVLDGLTIVLP</sequence>
<gene>
    <name evidence="16" type="primary">coaX</name>
    <name evidence="17" type="ORF">GH975_09965</name>
</gene>
<accession>A0A5Q2QIJ0</accession>
<dbReference type="UniPathway" id="UPA00241">
    <property type="reaction ID" value="UER00352"/>
</dbReference>
<dbReference type="PANTHER" id="PTHR34265">
    <property type="entry name" value="TYPE III PANTOTHENATE KINASE"/>
    <property type="match status" value="1"/>
</dbReference>
<feature type="binding site" evidence="16">
    <location>
        <position position="128"/>
    </location>
    <ligand>
        <name>ATP</name>
        <dbReference type="ChEBI" id="CHEBI:30616"/>
    </ligand>
</feature>
<evidence type="ECO:0000313" key="18">
    <source>
        <dbReference type="Proteomes" id="UP000388235"/>
    </source>
</evidence>
<proteinExistence type="inferred from homology"/>
<evidence type="ECO:0000256" key="11">
    <source>
        <dbReference type="ARBA" id="ARBA00022840"/>
    </source>
</evidence>
<evidence type="ECO:0000256" key="4">
    <source>
        <dbReference type="ARBA" id="ARBA00005225"/>
    </source>
</evidence>
<evidence type="ECO:0000313" key="17">
    <source>
        <dbReference type="EMBL" id="QGG80875.1"/>
    </source>
</evidence>
<keyword evidence="9 16" id="KW-0547">Nucleotide-binding</keyword>
<keyword evidence="13 16" id="KW-0173">Coenzyme A biosynthesis</keyword>
<feature type="binding site" evidence="16">
    <location>
        <begin position="21"/>
        <end position="28"/>
    </location>
    <ligand>
        <name>ATP</name>
        <dbReference type="ChEBI" id="CHEBI:30616"/>
    </ligand>
</feature>
<protein>
    <recommendedName>
        <fullName evidence="15 16">Type III pantothenate kinase</fullName>
        <ecNumber evidence="6 16">2.7.1.33</ecNumber>
    </recommendedName>
    <alternativeName>
        <fullName evidence="16">PanK-III</fullName>
    </alternativeName>
    <alternativeName>
        <fullName evidence="16">Pantothenic acid kinase</fullName>
    </alternativeName>
</protein>
<comment type="function">
    <text evidence="16">Catalyzes the phosphorylation of pantothenate (Pan), the first step in CoA biosynthesis.</text>
</comment>
<evidence type="ECO:0000256" key="2">
    <source>
        <dbReference type="ARBA" id="ARBA00001958"/>
    </source>
</evidence>
<dbReference type="SUPFAM" id="SSF53067">
    <property type="entry name" value="Actin-like ATPase domain"/>
    <property type="match status" value="2"/>
</dbReference>
<dbReference type="EMBL" id="CP045871">
    <property type="protein sequence ID" value="QGG80875.1"/>
    <property type="molecule type" value="Genomic_DNA"/>
</dbReference>
<feature type="active site" description="Proton acceptor" evidence="16">
    <location>
        <position position="106"/>
    </location>
</feature>
<evidence type="ECO:0000256" key="9">
    <source>
        <dbReference type="ARBA" id="ARBA00022741"/>
    </source>
</evidence>
<dbReference type="GO" id="GO:0015937">
    <property type="term" value="P:coenzyme A biosynthetic process"/>
    <property type="evidence" value="ECO:0007669"/>
    <property type="project" value="UniProtKB-UniRule"/>
</dbReference>
<comment type="cofactor">
    <cofactor evidence="16">
        <name>NH4(+)</name>
        <dbReference type="ChEBI" id="CHEBI:28938"/>
    </cofactor>
    <cofactor evidence="16">
        <name>K(+)</name>
        <dbReference type="ChEBI" id="CHEBI:29103"/>
    </cofactor>
    <text evidence="16">A monovalent cation. Ammonium or potassium.</text>
</comment>
<evidence type="ECO:0000256" key="16">
    <source>
        <dbReference type="HAMAP-Rule" id="MF_01274"/>
    </source>
</evidence>
<keyword evidence="8 16" id="KW-0808">Transferase</keyword>
<dbReference type="GO" id="GO:0005737">
    <property type="term" value="C:cytoplasm"/>
    <property type="evidence" value="ECO:0007669"/>
    <property type="project" value="UniProtKB-SubCell"/>
</dbReference>
<name>A0A5Q2QIJ0_9GAMM</name>
<evidence type="ECO:0000256" key="6">
    <source>
        <dbReference type="ARBA" id="ARBA00012102"/>
    </source>
</evidence>
<keyword evidence="11 16" id="KW-0067">ATP-binding</keyword>
<dbReference type="GO" id="GO:0005524">
    <property type="term" value="F:ATP binding"/>
    <property type="evidence" value="ECO:0007669"/>
    <property type="project" value="UniProtKB-UniRule"/>
</dbReference>
<dbReference type="Pfam" id="PF03309">
    <property type="entry name" value="Pan_kinase"/>
    <property type="match status" value="1"/>
</dbReference>
<evidence type="ECO:0000256" key="3">
    <source>
        <dbReference type="ARBA" id="ARBA00004496"/>
    </source>
</evidence>
<comment type="cofactor">
    <cofactor evidence="2">
        <name>K(+)</name>
        <dbReference type="ChEBI" id="CHEBI:29103"/>
    </cofactor>
</comment>
<reference evidence="17 18" key="1">
    <citation type="submission" date="2019-11" db="EMBL/GenBank/DDBJ databases">
        <authorList>
            <person name="Khan S.A."/>
            <person name="Jeon C.O."/>
            <person name="Chun B.H."/>
        </authorList>
    </citation>
    <scope>NUCLEOTIDE SEQUENCE [LARGE SCALE GENOMIC DNA]</scope>
    <source>
        <strain evidence="17 18">IMCC 1097</strain>
    </source>
</reference>
<keyword evidence="7 16" id="KW-0963">Cytoplasm</keyword>
<feature type="binding site" evidence="16">
    <location>
        <begin position="104"/>
        <end position="107"/>
    </location>
    <ligand>
        <name>substrate</name>
    </ligand>
</feature>
<keyword evidence="18" id="KW-1185">Reference proteome</keyword>
<evidence type="ECO:0000256" key="7">
    <source>
        <dbReference type="ARBA" id="ARBA00022490"/>
    </source>
</evidence>
<comment type="pathway">
    <text evidence="4 16">Cofactor biosynthesis; coenzyme A biosynthesis; CoA from (R)-pantothenate: step 1/5.</text>
</comment>
<dbReference type="CDD" id="cd24015">
    <property type="entry name" value="ASKHA_NBD_PanK-III"/>
    <property type="match status" value="1"/>
</dbReference>
<feature type="binding site" evidence="16">
    <location>
        <position position="97"/>
    </location>
    <ligand>
        <name>substrate</name>
    </ligand>
</feature>
<comment type="caution">
    <text evidence="16">Lacks conserved residue(s) required for the propagation of feature annotation.</text>
</comment>
<comment type="subunit">
    <text evidence="5 16">Homodimer.</text>
</comment>
<evidence type="ECO:0000256" key="15">
    <source>
        <dbReference type="ARBA" id="ARBA00040883"/>
    </source>
</evidence>
<evidence type="ECO:0000256" key="5">
    <source>
        <dbReference type="ARBA" id="ARBA00011738"/>
    </source>
</evidence>
<dbReference type="GO" id="GO:0004594">
    <property type="term" value="F:pantothenate kinase activity"/>
    <property type="evidence" value="ECO:0007669"/>
    <property type="project" value="UniProtKB-UniRule"/>
</dbReference>
<evidence type="ECO:0000256" key="12">
    <source>
        <dbReference type="ARBA" id="ARBA00022958"/>
    </source>
</evidence>
<evidence type="ECO:0000256" key="1">
    <source>
        <dbReference type="ARBA" id="ARBA00001206"/>
    </source>
</evidence>
<dbReference type="PANTHER" id="PTHR34265:SF1">
    <property type="entry name" value="TYPE III PANTOTHENATE KINASE"/>
    <property type="match status" value="1"/>
</dbReference>
<comment type="subcellular location">
    <subcellularLocation>
        <location evidence="3 16">Cytoplasm</location>
    </subcellularLocation>
</comment>
<evidence type="ECO:0000256" key="13">
    <source>
        <dbReference type="ARBA" id="ARBA00022993"/>
    </source>
</evidence>
<evidence type="ECO:0000256" key="8">
    <source>
        <dbReference type="ARBA" id="ARBA00022679"/>
    </source>
</evidence>
<dbReference type="KEGG" id="llp:GH975_09965"/>
<comment type="similarity">
    <text evidence="14 16">Belongs to the type III pantothenate kinase family.</text>
</comment>
<dbReference type="HAMAP" id="MF_01274">
    <property type="entry name" value="Pantothen_kinase_3"/>
    <property type="match status" value="1"/>
</dbReference>
<dbReference type="InterPro" id="IPR004619">
    <property type="entry name" value="Type_III_PanK"/>
</dbReference>
<keyword evidence="12 16" id="KW-0630">Potassium</keyword>
<dbReference type="NCBIfam" id="TIGR00671">
    <property type="entry name" value="baf"/>
    <property type="match status" value="1"/>
</dbReference>
<dbReference type="EC" id="2.7.1.33" evidence="6 16"/>
<keyword evidence="10 16" id="KW-0418">Kinase</keyword>
<dbReference type="AlphaFoldDB" id="A0A5Q2QIJ0"/>
<dbReference type="OrthoDB" id="9781305at2"/>
<dbReference type="InterPro" id="IPR043129">
    <property type="entry name" value="ATPase_NBD"/>
</dbReference>
<dbReference type="Gene3D" id="3.30.420.40">
    <property type="match status" value="2"/>
</dbReference>
<evidence type="ECO:0000256" key="10">
    <source>
        <dbReference type="ARBA" id="ARBA00022777"/>
    </source>
</evidence>
<comment type="catalytic activity">
    <reaction evidence="1 16">
        <text>(R)-pantothenate + ATP = (R)-4'-phosphopantothenate + ADP + H(+)</text>
        <dbReference type="Rhea" id="RHEA:16373"/>
        <dbReference type="ChEBI" id="CHEBI:10986"/>
        <dbReference type="ChEBI" id="CHEBI:15378"/>
        <dbReference type="ChEBI" id="CHEBI:29032"/>
        <dbReference type="ChEBI" id="CHEBI:30616"/>
        <dbReference type="ChEBI" id="CHEBI:456216"/>
        <dbReference type="EC" id="2.7.1.33"/>
    </reaction>
</comment>
<organism evidence="17 18">
    <name type="scientific">Litorivicinus lipolyticus</name>
    <dbReference type="NCBI Taxonomy" id="418701"/>
    <lineage>
        <taxon>Bacteria</taxon>
        <taxon>Pseudomonadati</taxon>
        <taxon>Pseudomonadota</taxon>
        <taxon>Gammaproteobacteria</taxon>
        <taxon>Oceanospirillales</taxon>
        <taxon>Litorivicinaceae</taxon>
        <taxon>Litorivicinus</taxon>
    </lineage>
</organism>
<feature type="binding site" evidence="16">
    <location>
        <position position="182"/>
    </location>
    <ligand>
        <name>substrate</name>
    </ligand>
</feature>
<evidence type="ECO:0000256" key="14">
    <source>
        <dbReference type="ARBA" id="ARBA00038036"/>
    </source>
</evidence>